<feature type="domain" description="Carrier" evidence="2">
    <location>
        <begin position="28"/>
        <end position="112"/>
    </location>
</feature>
<dbReference type="InterPro" id="IPR036736">
    <property type="entry name" value="ACP-like_sf"/>
</dbReference>
<organism evidence="3">
    <name type="scientific">Streptomyces netropsis</name>
    <name type="common">Streptoverticillium netropsis</name>
    <dbReference type="NCBI Taxonomy" id="55404"/>
    <lineage>
        <taxon>Bacteria</taxon>
        <taxon>Bacillati</taxon>
        <taxon>Actinomycetota</taxon>
        <taxon>Actinomycetes</taxon>
        <taxon>Kitasatosporales</taxon>
        <taxon>Streptomycetaceae</taxon>
        <taxon>Streptomyces</taxon>
    </lineage>
</organism>
<proteinExistence type="predicted"/>
<evidence type="ECO:0000256" key="1">
    <source>
        <dbReference type="SAM" id="MobiDB-lite"/>
    </source>
</evidence>
<feature type="region of interest" description="Disordered" evidence="1">
    <location>
        <begin position="1"/>
        <end position="25"/>
    </location>
</feature>
<sequence length="118" mass="12595">MSTVTRTKTLGGSVSKKLTDRNSETSTRAVAERVRKIWAEVLEVTPESIDIHHGDFFELGGYSLLALQAIGRLLAEYGVGEIESVELEGALLNRLFDNPTAIGQAECLVAAGYGAGDA</sequence>
<dbReference type="AlphaFoldDB" id="A0A096ZS82"/>
<dbReference type="EMBL" id="KJ634467">
    <property type="protein sequence ID" value="AIS24865.1"/>
    <property type="molecule type" value="Genomic_DNA"/>
</dbReference>
<gene>
    <name evidence="3" type="primary">dst23</name>
</gene>
<dbReference type="SUPFAM" id="SSF47336">
    <property type="entry name" value="ACP-like"/>
    <property type="match status" value="1"/>
</dbReference>
<evidence type="ECO:0000313" key="3">
    <source>
        <dbReference type="EMBL" id="AIS24865.1"/>
    </source>
</evidence>
<dbReference type="Pfam" id="PF00550">
    <property type="entry name" value="PP-binding"/>
    <property type="match status" value="1"/>
</dbReference>
<dbReference type="InterPro" id="IPR009081">
    <property type="entry name" value="PP-bd_ACP"/>
</dbReference>
<dbReference type="Gene3D" id="1.10.1200.10">
    <property type="entry name" value="ACP-like"/>
    <property type="match status" value="1"/>
</dbReference>
<accession>A0A096ZS82</accession>
<protein>
    <submittedName>
        <fullName evidence="3">Dst23</fullName>
    </submittedName>
</protein>
<reference evidence="3" key="1">
    <citation type="submission" date="2014-03" db="EMBL/GenBank/DDBJ databases">
        <title>Natural combinatorial biosynthesis involving two clusters for the synthesis of three pyrrolamides in Streptomyces netropsis.</title>
        <authorList>
            <person name="Vingadassalon A."/>
            <person name="Lorieux F."/>
            <person name="Juguet M."/>
            <person name="Gerbaud C."/>
            <person name="Pernodet J.-L."/>
            <person name="Lautru S."/>
        </authorList>
    </citation>
    <scope>NUCLEOTIDE SEQUENCE</scope>
</reference>
<name>A0A096ZS82_STRNE</name>
<evidence type="ECO:0000259" key="2">
    <source>
        <dbReference type="PROSITE" id="PS50075"/>
    </source>
</evidence>
<dbReference type="PROSITE" id="PS50075">
    <property type="entry name" value="CARRIER"/>
    <property type="match status" value="1"/>
</dbReference>
<feature type="compositionally biased region" description="Polar residues" evidence="1">
    <location>
        <begin position="1"/>
        <end position="12"/>
    </location>
</feature>